<reference evidence="16 17" key="1">
    <citation type="submission" date="2018-05" db="EMBL/GenBank/DDBJ databases">
        <title>Genome sequencing and assembly of the regulated plant pathogen Lachnellula willkommii and related sister species for the development of diagnostic species identification markers.</title>
        <authorList>
            <person name="Giroux E."/>
            <person name="Bilodeau G."/>
        </authorList>
    </citation>
    <scope>NUCLEOTIDE SEQUENCE [LARGE SCALE GENOMIC DNA]</scope>
    <source>
        <strain evidence="16 17">CBS 268.59</strain>
    </source>
</reference>
<evidence type="ECO:0000256" key="10">
    <source>
        <dbReference type="ARBA" id="ARBA00023125"/>
    </source>
</evidence>
<dbReference type="InterPro" id="IPR041336">
    <property type="entry name" value="DNApol_Exo"/>
</dbReference>
<comment type="cofactor">
    <cofactor evidence="1">
        <name>Mg(2+)</name>
        <dbReference type="ChEBI" id="CHEBI:18420"/>
    </cofactor>
</comment>
<comment type="similarity">
    <text evidence="3">Belongs to the DNA polymerase type-A family.</text>
</comment>
<keyword evidence="8" id="KW-0460">Magnesium</keyword>
<comment type="caution">
    <text evidence="16">The sequence shown here is derived from an EMBL/GenBank/DDBJ whole genome shotgun (WGS) entry which is preliminary data.</text>
</comment>
<dbReference type="Gene3D" id="1.10.150.20">
    <property type="entry name" value="5' to 3' exonuclease, C-terminal subdomain"/>
    <property type="match status" value="1"/>
</dbReference>
<evidence type="ECO:0000256" key="8">
    <source>
        <dbReference type="ARBA" id="ARBA00022842"/>
    </source>
</evidence>
<name>A0A8T9BVF1_9HELO</name>
<evidence type="ECO:0000313" key="17">
    <source>
        <dbReference type="Proteomes" id="UP000469558"/>
    </source>
</evidence>
<evidence type="ECO:0000256" key="12">
    <source>
        <dbReference type="ARBA" id="ARBA00031966"/>
    </source>
</evidence>
<keyword evidence="17" id="KW-1185">Reference proteome</keyword>
<gene>
    <name evidence="16" type="primary">mip-1</name>
    <name evidence="16" type="ORF">LSUE1_G009145</name>
</gene>
<dbReference type="GO" id="GO:0006264">
    <property type="term" value="P:mitochondrial DNA replication"/>
    <property type="evidence" value="ECO:0007669"/>
    <property type="project" value="InterPro"/>
</dbReference>
<dbReference type="PRINTS" id="PR00867">
    <property type="entry name" value="DNAPOLG"/>
</dbReference>
<keyword evidence="6" id="KW-0548">Nucleotidyltransferase</keyword>
<keyword evidence="11" id="KW-0496">Mitochondrion</keyword>
<dbReference type="Proteomes" id="UP000469558">
    <property type="component" value="Unassembled WGS sequence"/>
</dbReference>
<accession>A0A8T9BVF1</accession>
<dbReference type="Pfam" id="PF00476">
    <property type="entry name" value="DNA_pol_A"/>
    <property type="match status" value="1"/>
</dbReference>
<dbReference type="Pfam" id="PF18136">
    <property type="entry name" value="DNApol_Exo"/>
    <property type="match status" value="1"/>
</dbReference>
<dbReference type="PANTHER" id="PTHR10267:SF0">
    <property type="entry name" value="DNA POLYMERASE SUBUNIT GAMMA-1"/>
    <property type="match status" value="1"/>
</dbReference>
<dbReference type="FunFam" id="3.30.420.390:FF:000006">
    <property type="entry name" value="DNA polymerase gamma, mitochondrial"/>
    <property type="match status" value="1"/>
</dbReference>
<keyword evidence="10" id="KW-0238">DNA-binding</keyword>
<dbReference type="SUPFAM" id="SSF56672">
    <property type="entry name" value="DNA/RNA polymerases"/>
    <property type="match status" value="1"/>
</dbReference>
<evidence type="ECO:0000256" key="13">
    <source>
        <dbReference type="ARBA" id="ARBA00049244"/>
    </source>
</evidence>
<comment type="subcellular location">
    <subcellularLocation>
        <location evidence="2">Mitochondrion</location>
    </subcellularLocation>
</comment>
<dbReference type="InterPro" id="IPR002297">
    <property type="entry name" value="DNA-dir_DNA_pol_A_mt"/>
</dbReference>
<dbReference type="GO" id="GO:0008408">
    <property type="term" value="F:3'-5' exonuclease activity"/>
    <property type="evidence" value="ECO:0007669"/>
    <property type="project" value="TreeGrafter"/>
</dbReference>
<dbReference type="GO" id="GO:0003887">
    <property type="term" value="F:DNA-directed DNA polymerase activity"/>
    <property type="evidence" value="ECO:0007669"/>
    <property type="project" value="UniProtKB-KW"/>
</dbReference>
<evidence type="ECO:0000256" key="7">
    <source>
        <dbReference type="ARBA" id="ARBA00022705"/>
    </source>
</evidence>
<dbReference type="InterPro" id="IPR019760">
    <property type="entry name" value="DNA-dir_DNA_pol_A_CS"/>
</dbReference>
<keyword evidence="5" id="KW-0808">Transferase</keyword>
<dbReference type="FunFam" id="3.30.420.390:FF:000003">
    <property type="entry name" value="DNA polymerase gamma, mitochondrial"/>
    <property type="match status" value="1"/>
</dbReference>
<evidence type="ECO:0000256" key="3">
    <source>
        <dbReference type="ARBA" id="ARBA00007705"/>
    </source>
</evidence>
<dbReference type="Gene3D" id="3.30.70.370">
    <property type="match status" value="1"/>
</dbReference>
<evidence type="ECO:0000256" key="6">
    <source>
        <dbReference type="ARBA" id="ARBA00022695"/>
    </source>
</evidence>
<evidence type="ECO:0000256" key="1">
    <source>
        <dbReference type="ARBA" id="ARBA00001946"/>
    </source>
</evidence>
<dbReference type="InterPro" id="IPR043502">
    <property type="entry name" value="DNA/RNA_pol_sf"/>
</dbReference>
<dbReference type="GO" id="GO:0003677">
    <property type="term" value="F:DNA binding"/>
    <property type="evidence" value="ECO:0007669"/>
    <property type="project" value="UniProtKB-KW"/>
</dbReference>
<feature type="domain" description="DNA-directed DNA polymerase family A palm" evidence="15">
    <location>
        <begin position="698"/>
        <end position="928"/>
    </location>
</feature>
<dbReference type="InterPro" id="IPR012337">
    <property type="entry name" value="RNaseH-like_sf"/>
</dbReference>
<evidence type="ECO:0000256" key="11">
    <source>
        <dbReference type="ARBA" id="ARBA00023128"/>
    </source>
</evidence>
<comment type="function">
    <text evidence="14">Involved in the replication of mitochondrial DNA.</text>
</comment>
<dbReference type="InterPro" id="IPR001098">
    <property type="entry name" value="DNA-dir_DNA_pol_A_palm_dom"/>
</dbReference>
<protein>
    <recommendedName>
        <fullName evidence="4">DNA-directed DNA polymerase</fullName>
        <ecNumber evidence="4">2.7.7.7</ecNumber>
    </recommendedName>
    <alternativeName>
        <fullName evidence="12">Mitochondrial DNA polymerase catalytic subunit</fullName>
    </alternativeName>
</protein>
<evidence type="ECO:0000256" key="9">
    <source>
        <dbReference type="ARBA" id="ARBA00022932"/>
    </source>
</evidence>
<dbReference type="AlphaFoldDB" id="A0A8T9BVF1"/>
<evidence type="ECO:0000256" key="4">
    <source>
        <dbReference type="ARBA" id="ARBA00012417"/>
    </source>
</evidence>
<keyword evidence="7" id="KW-0235">DNA replication</keyword>
<evidence type="ECO:0000256" key="14">
    <source>
        <dbReference type="ARBA" id="ARBA00057053"/>
    </source>
</evidence>
<comment type="catalytic activity">
    <reaction evidence="13">
        <text>DNA(n) + a 2'-deoxyribonucleoside 5'-triphosphate = DNA(n+1) + diphosphate</text>
        <dbReference type="Rhea" id="RHEA:22508"/>
        <dbReference type="Rhea" id="RHEA-COMP:17339"/>
        <dbReference type="Rhea" id="RHEA-COMP:17340"/>
        <dbReference type="ChEBI" id="CHEBI:33019"/>
        <dbReference type="ChEBI" id="CHEBI:61560"/>
        <dbReference type="ChEBI" id="CHEBI:173112"/>
        <dbReference type="EC" id="2.7.7.7"/>
    </reaction>
</comment>
<dbReference type="PANTHER" id="PTHR10267">
    <property type="entry name" value="DNA POLYMERASE SUBUNIT GAMMA-1"/>
    <property type="match status" value="1"/>
</dbReference>
<dbReference type="InterPro" id="IPR047580">
    <property type="entry name" value="POLG_palm_dom"/>
</dbReference>
<dbReference type="EC" id="2.7.7.7" evidence="4"/>
<evidence type="ECO:0000256" key="5">
    <source>
        <dbReference type="ARBA" id="ARBA00022679"/>
    </source>
</evidence>
<evidence type="ECO:0000313" key="16">
    <source>
        <dbReference type="EMBL" id="TVY60830.1"/>
    </source>
</evidence>
<evidence type="ECO:0000259" key="15">
    <source>
        <dbReference type="SMART" id="SM00482"/>
    </source>
</evidence>
<dbReference type="PROSITE" id="PS00447">
    <property type="entry name" value="DNA_POLYMERASE_A"/>
    <property type="match status" value="1"/>
</dbReference>
<keyword evidence="9" id="KW-0239">DNA-directed DNA polymerase</keyword>
<dbReference type="FunFam" id="1.10.150.20:FF:000035">
    <property type="entry name" value="DNA polymerase gamma, mitochondrial"/>
    <property type="match status" value="1"/>
</dbReference>
<evidence type="ECO:0000256" key="2">
    <source>
        <dbReference type="ARBA" id="ARBA00004173"/>
    </source>
</evidence>
<sequence>MLLSVRAGRSSSPCAGFVRLAKHRAHRRQTTTQFSPSWRCYATEAVGPEESASADSGLSFKNSKARYNKIGVQQLSSHVYSQIFPDSGTPPPKELVELSRDHLRRHELLGKNTDNTPPVSFDLPELQGRTLDEHFYKLGVDAAEPFLSQAKQFTRSNPPPKPRKWVRRSGWTKYYGDGRTEAVDAPQEEMLCFDTEVMWKESSFAVMACAVSPTNWYAWLSPWLLGETENDRHLIPLGDPNQARIIVGHNIGYDRARIAEEYDLQQSKNSFLDTMSLHVAVNGMCSRQRPTWMKHRKNRELRDKIANETDNAELSALLGNKALTEEEEELWVGRSSVNSLRDVAKFHLDVTIDKAQRDQFGELDRAGVRGKLDELLDYCAADVSVTHRVYKIVFPNFLETCPHPVSFAALRHLSSVILPVDKSWESYIANAEATYQKLSDAVQERLISLTEKALDIKGDPEKWSNDPWLRQLDWSGQEVKMVKGKKKNDPPRPAARQKMPGMPQWYKDLFIKKDGPIGLTVRTRIAPLLLRLAWEGHPLVWSDKYGWTFRVPLAEAEKYREKQMQECTNWEEKDIALQQDATSSYFKLPHKDGPTARCANPMAKSYMAYFEKGILSSEFAYAKEALEMNASCSYWISARDRIMSQMVVYESDGAKGPRASESETGYILPQVIPMGTVTRRAVENTWLTASNAKANRVGSELKSMVRAPPGYCFVGADVDSEELWIASLVGDAQFKLHGGNAVGFMTLEGTKAAGTDLHSRTAGILGITRNDAKVFNYGRIYGAGLKFASTLLRQFNPGLSEAETTKVASNLYKATKGTKTTRKTLHKKSFWRGGTESFVFNKLEEFAEQERPRTPVLGAGITEALMSRFVSQGGFMTSRINWAIQSSGVDYLHLIIIAMDYLIRRFNISARLAITVHDEIRYLVKDEDKYRAAMALQISNVWTRAMFSQQVGINDLPQSCAYFSAVDIDHVLRKEVDMDCITPSHHTKIPHGESLDITTLLTKSNALLDPSIIPENAPNLENIAYVHRTPVMETLTSTNTSLSFLKAQITADDKELREIIKEQKALEAPAVKPKRVTKRANIQPYSAQPRLLEQPMIVSELLGSKFRNGFDSGKAKNWGGWERSQMIRGGARPATRW</sequence>
<proteinExistence type="inferred from homology"/>
<dbReference type="Gene3D" id="3.30.420.390">
    <property type="match status" value="2"/>
</dbReference>
<dbReference type="EMBL" id="QGMK01002090">
    <property type="protein sequence ID" value="TVY60830.1"/>
    <property type="molecule type" value="Genomic_DNA"/>
</dbReference>
<dbReference type="SMART" id="SM00482">
    <property type="entry name" value="POLAc"/>
    <property type="match status" value="1"/>
</dbReference>
<organism evidence="16 17">
    <name type="scientific">Lachnellula suecica</name>
    <dbReference type="NCBI Taxonomy" id="602035"/>
    <lineage>
        <taxon>Eukaryota</taxon>
        <taxon>Fungi</taxon>
        <taxon>Dikarya</taxon>
        <taxon>Ascomycota</taxon>
        <taxon>Pezizomycotina</taxon>
        <taxon>Leotiomycetes</taxon>
        <taxon>Helotiales</taxon>
        <taxon>Lachnaceae</taxon>
        <taxon>Lachnellula</taxon>
    </lineage>
</organism>
<dbReference type="CDD" id="cd08641">
    <property type="entry name" value="DNA_pol_gammaA"/>
    <property type="match status" value="1"/>
</dbReference>
<dbReference type="OrthoDB" id="5588663at2759"/>
<dbReference type="SUPFAM" id="SSF53098">
    <property type="entry name" value="Ribonuclease H-like"/>
    <property type="match status" value="1"/>
</dbReference>
<dbReference type="GO" id="GO:0005760">
    <property type="term" value="C:gamma DNA polymerase complex"/>
    <property type="evidence" value="ECO:0007669"/>
    <property type="project" value="InterPro"/>
</dbReference>